<dbReference type="AlphaFoldDB" id="A0A1R4AB69"/>
<dbReference type="SMART" id="SM00242">
    <property type="entry name" value="MYSc"/>
    <property type="match status" value="1"/>
</dbReference>
<dbReference type="GO" id="GO:0051015">
    <property type="term" value="F:actin filament binding"/>
    <property type="evidence" value="ECO:0007669"/>
    <property type="project" value="TreeGrafter"/>
</dbReference>
<dbReference type="KEGG" id="bmic:BMR1_02g04180"/>
<proteinExistence type="inferred from homology"/>
<dbReference type="Proteomes" id="UP000002899">
    <property type="component" value="Chromosome II"/>
</dbReference>
<evidence type="ECO:0000313" key="12">
    <source>
        <dbReference type="Proteomes" id="UP000002899"/>
    </source>
</evidence>
<evidence type="ECO:0000256" key="4">
    <source>
        <dbReference type="ARBA" id="ARBA00023123"/>
    </source>
</evidence>
<reference evidence="11 12" key="2">
    <citation type="journal article" date="2013" name="PLoS ONE">
        <title>Whole genome mapping and re-organization of the nuclear and mitochondrial genomes of Babesia microti isolates.</title>
        <authorList>
            <person name="Cornillot E."/>
            <person name="Dassouli A."/>
            <person name="Garg A."/>
            <person name="Pachikara N."/>
            <person name="Randazzo S."/>
            <person name="Depoix D."/>
            <person name="Carcy B."/>
            <person name="Delbecq S."/>
            <person name="Frutos R."/>
            <person name="Silva J.C."/>
            <person name="Sutton R."/>
            <person name="Krause P.J."/>
            <person name="Mamoun C.B."/>
        </authorList>
    </citation>
    <scope>NUCLEOTIDE SEQUENCE [LARGE SCALE GENOMIC DNA]</scope>
    <source>
        <strain evidence="11 12">RI</strain>
    </source>
</reference>
<dbReference type="GO" id="GO:0005524">
    <property type="term" value="F:ATP binding"/>
    <property type="evidence" value="ECO:0007669"/>
    <property type="project" value="UniProtKB-UniRule"/>
</dbReference>
<dbReference type="GeneID" id="24424614"/>
<gene>
    <name evidence="11" type="ORF">BMR1_02g04180</name>
</gene>
<dbReference type="SUPFAM" id="SSF52540">
    <property type="entry name" value="P-loop containing nucleoside triphosphate hydrolases"/>
    <property type="match status" value="1"/>
</dbReference>
<reference evidence="11 12" key="1">
    <citation type="journal article" date="2012" name="Nucleic Acids Res.">
        <title>Sequencing of the smallest Apicomplexan genome from the human pathogen Babesia microti.</title>
        <authorList>
            <person name="Cornillot E."/>
            <person name="Hadj-Kaddour K."/>
            <person name="Dassouli A."/>
            <person name="Noel B."/>
            <person name="Ranwez V."/>
            <person name="Vacherie B."/>
            <person name="Augagneur Y."/>
            <person name="Bres V."/>
            <person name="Duclos A."/>
            <person name="Randazzo S."/>
            <person name="Carcy B."/>
            <person name="Debierre-Grockiego F."/>
            <person name="Delbecq S."/>
            <person name="Moubri-Menage K."/>
            <person name="Shams-Eldin H."/>
            <person name="Usmani-Brown S."/>
            <person name="Bringaud F."/>
            <person name="Wincker P."/>
            <person name="Vivares C.P."/>
            <person name="Schwarz R.T."/>
            <person name="Schetters T.P."/>
            <person name="Krause P.J."/>
            <person name="Gorenflot A."/>
            <person name="Berry V."/>
            <person name="Barbe V."/>
            <person name="Ben Mamoun C."/>
        </authorList>
    </citation>
    <scope>NUCLEOTIDE SEQUENCE [LARGE SCALE GENOMIC DNA]</scope>
    <source>
        <strain evidence="11 12">RI</strain>
    </source>
</reference>
<protein>
    <recommendedName>
        <fullName evidence="8">Myosin-A</fullName>
    </recommendedName>
</protein>
<dbReference type="PANTHER" id="PTHR13140">
    <property type="entry name" value="MYOSIN"/>
    <property type="match status" value="1"/>
</dbReference>
<keyword evidence="6 9" id="KW-0009">Actin-binding</keyword>
<keyword evidence="3 9" id="KW-0067">ATP-binding</keyword>
<evidence type="ECO:0000256" key="7">
    <source>
        <dbReference type="ARBA" id="ARBA00056291"/>
    </source>
</evidence>
<keyword evidence="12" id="KW-1185">Reference proteome</keyword>
<accession>A0A1R4AB69</accession>
<name>A0A1R4AB69_BABMR</name>
<dbReference type="VEuPathDB" id="PiroplasmaDB:BMR1_02g04180"/>
<evidence type="ECO:0000256" key="6">
    <source>
        <dbReference type="ARBA" id="ARBA00023203"/>
    </source>
</evidence>
<comment type="similarity">
    <text evidence="1 9">Belongs to the TRAFAC class myosin-kinesin ATPase superfamily. Myosin family.</text>
</comment>
<dbReference type="PANTHER" id="PTHR13140:SF270">
    <property type="entry name" value="MYOSIN-12"/>
    <property type="match status" value="1"/>
</dbReference>
<dbReference type="Gene3D" id="1.20.120.720">
    <property type="entry name" value="Myosin VI head, motor domain, U50 subdomain"/>
    <property type="match status" value="1"/>
</dbReference>
<keyword evidence="2 9" id="KW-0547">Nucleotide-binding</keyword>
<dbReference type="GO" id="GO:0016020">
    <property type="term" value="C:membrane"/>
    <property type="evidence" value="ECO:0007669"/>
    <property type="project" value="TreeGrafter"/>
</dbReference>
<dbReference type="GO" id="GO:0016459">
    <property type="term" value="C:myosin complex"/>
    <property type="evidence" value="ECO:0007669"/>
    <property type="project" value="UniProtKB-KW"/>
</dbReference>
<dbReference type="GO" id="GO:0000146">
    <property type="term" value="F:microfilament motor activity"/>
    <property type="evidence" value="ECO:0007669"/>
    <property type="project" value="TreeGrafter"/>
</dbReference>
<evidence type="ECO:0000256" key="8">
    <source>
        <dbReference type="ARBA" id="ARBA00068456"/>
    </source>
</evidence>
<dbReference type="InterPro" id="IPR027417">
    <property type="entry name" value="P-loop_NTPase"/>
</dbReference>
<dbReference type="OrthoDB" id="312459at2759"/>
<evidence type="ECO:0000256" key="9">
    <source>
        <dbReference type="PROSITE-ProRule" id="PRU00782"/>
    </source>
</evidence>
<dbReference type="GO" id="GO:0007015">
    <property type="term" value="P:actin filament organization"/>
    <property type="evidence" value="ECO:0007669"/>
    <property type="project" value="TreeGrafter"/>
</dbReference>
<dbReference type="GO" id="GO:0005737">
    <property type="term" value="C:cytoplasm"/>
    <property type="evidence" value="ECO:0007669"/>
    <property type="project" value="TreeGrafter"/>
</dbReference>
<dbReference type="EMBL" id="FO082872">
    <property type="protein sequence ID" value="SJK86174.1"/>
    <property type="molecule type" value="Genomic_DNA"/>
</dbReference>
<dbReference type="InterPro" id="IPR036961">
    <property type="entry name" value="Kinesin_motor_dom_sf"/>
</dbReference>
<dbReference type="RefSeq" id="XP_021338366.1">
    <property type="nucleotide sequence ID" value="XM_021481763.1"/>
</dbReference>
<keyword evidence="4 9" id="KW-0518">Myosin</keyword>
<evidence type="ECO:0000256" key="1">
    <source>
        <dbReference type="ARBA" id="ARBA00008314"/>
    </source>
</evidence>
<evidence type="ECO:0000259" key="10">
    <source>
        <dbReference type="PROSITE" id="PS51456"/>
    </source>
</evidence>
<evidence type="ECO:0000256" key="2">
    <source>
        <dbReference type="ARBA" id="ARBA00022741"/>
    </source>
</evidence>
<organism evidence="11 12">
    <name type="scientific">Babesia microti (strain RI)</name>
    <dbReference type="NCBI Taxonomy" id="1133968"/>
    <lineage>
        <taxon>Eukaryota</taxon>
        <taxon>Sar</taxon>
        <taxon>Alveolata</taxon>
        <taxon>Apicomplexa</taxon>
        <taxon>Aconoidasida</taxon>
        <taxon>Piroplasmida</taxon>
        <taxon>Babesiidae</taxon>
        <taxon>Babesia</taxon>
    </lineage>
</organism>
<keyword evidence="5 9" id="KW-0505">Motor protein</keyword>
<dbReference type="Gene3D" id="1.10.10.820">
    <property type="match status" value="1"/>
</dbReference>
<evidence type="ECO:0000313" key="11">
    <source>
        <dbReference type="EMBL" id="SJK86174.1"/>
    </source>
</evidence>
<dbReference type="Gene3D" id="1.20.58.530">
    <property type="match status" value="1"/>
</dbReference>
<dbReference type="PROSITE" id="PS51456">
    <property type="entry name" value="MYOSIN_MOTOR"/>
    <property type="match status" value="1"/>
</dbReference>
<evidence type="ECO:0000256" key="3">
    <source>
        <dbReference type="ARBA" id="ARBA00022840"/>
    </source>
</evidence>
<dbReference type="InterPro" id="IPR036044">
    <property type="entry name" value="MYSc_Myo14"/>
</dbReference>
<dbReference type="Gene3D" id="1.20.5.4820">
    <property type="match status" value="1"/>
</dbReference>
<feature type="binding site" evidence="9">
    <location>
        <begin position="202"/>
        <end position="209"/>
    </location>
    <ligand>
        <name>ATP</name>
        <dbReference type="ChEBI" id="CHEBI:30616"/>
    </ligand>
</feature>
<comment type="function">
    <text evidence="7">Myosins are actin-based motor molecules with ATPase activity. Unconventional myosins serve in intracellular movements. Their highly divergent tails are presumed to bind to membranous compartments, which would be moved relative to actin filaments.</text>
</comment>
<dbReference type="InterPro" id="IPR001609">
    <property type="entry name" value="Myosin_head_motor_dom-like"/>
</dbReference>
<sequence length="821" mass="92789">MDPPTHVPLKKSKTLMQEMEAVSHLKKKTSVVNLLDNSGNAYSGYKIWSDIAPAVKNDPTLMFALCTVVSVKSEHVLICTQINPPGDNSTFEVPLSNAWNTNSQIDPMTYGDIGMLPHTNVPCILDFLRHRYMNDQIYTTAEPLVLAINPFKNLGNTTDEWVEKYRNVQDLRQLEPHIFYTSRRALDNLYEYKQNQTIIVSGESGAGKTEAIKQMMRFFAVGSKGDHSIQDAIMAANPVLEAFGNAKTIRNNNSSRFGRFIKLQVSRDGGIRFGSVLSFLLEKSRILTQDENERSYHIFYQLIKGAPEDMKKKLHILDVKDYKFINPKCIDADGIDDVGDYKLVLKSLEDMKLSQQQIETIFSIVSGVLLMGNVEFTKADLPGFDDAAEISSASKRDFDTACELMFLDKFKVEQALLEKITFAGGSEIKGRWKCEEAKVLAASLSKAIYEKLFEWIINNLNKIIEPEGGFDKFIGMLDIFGFEVFKNNSLEQLFINLTNEMLQSNFVNIVFKREAELYVSEGIPAPVIEYTTNYKVVELLCKGKCILSILEDQCLAPSGSDEKFVSNCQSNFKDNDKFEFVKVGSNINFAIVHSVGSISYNATNFLLKNKDVLRAEMTTCVQQSENAIVKELFATVKKTEHGKIAKGSLIGSQFLVQLQSLMDLINSTDPHFVRCIKPNETKKPLEWISTKVLIQIHALSVIEILGLRQLGYSYRRPFKDVIDQYSFLVGQDDCDDITRILEMLKENVGNEGYAIGKTMVFMTSQVNKELTKLQRGKLAAWNPLMKLVESNCEKMALKKKLDKHLPNLAKFQAYLRKAIYA</sequence>
<dbReference type="CDD" id="cd14876">
    <property type="entry name" value="MYSc_Myo14"/>
    <property type="match status" value="1"/>
</dbReference>
<dbReference type="Pfam" id="PF00063">
    <property type="entry name" value="Myosin_head"/>
    <property type="match status" value="1"/>
</dbReference>
<feature type="domain" description="Myosin motor" evidence="10">
    <location>
        <begin position="108"/>
        <end position="775"/>
    </location>
</feature>
<evidence type="ECO:0000256" key="5">
    <source>
        <dbReference type="ARBA" id="ARBA00023175"/>
    </source>
</evidence>
<dbReference type="FunFam" id="1.10.10.820:FF:000001">
    <property type="entry name" value="Myosin heavy chain"/>
    <property type="match status" value="1"/>
</dbReference>
<dbReference type="Gene3D" id="3.40.850.10">
    <property type="entry name" value="Kinesin motor domain"/>
    <property type="match status" value="1"/>
</dbReference>
<reference evidence="11 12" key="3">
    <citation type="journal article" date="2016" name="Sci. Rep.">
        <title>Genome-wide diversity and gene expression profiling of Babesia microti isolates identify polymorphic genes that mediate host-pathogen interactions.</title>
        <authorList>
            <person name="Silva J.C."/>
            <person name="Cornillot E."/>
            <person name="McCracken C."/>
            <person name="Usmani-Brown S."/>
            <person name="Dwivedi A."/>
            <person name="Ifeonu O.O."/>
            <person name="Crabtree J."/>
            <person name="Gotia H.T."/>
            <person name="Virji A.Z."/>
            <person name="Reynes C."/>
            <person name="Colinge J."/>
            <person name="Kumar V."/>
            <person name="Lawres L."/>
            <person name="Pazzi J.E."/>
            <person name="Pablo J.V."/>
            <person name="Hung C."/>
            <person name="Brancato J."/>
            <person name="Kumari P."/>
            <person name="Orvis J."/>
            <person name="Tretina K."/>
            <person name="Chibucos M."/>
            <person name="Ott S."/>
            <person name="Sadzewicz L."/>
            <person name="Sengamalay N."/>
            <person name="Shetty A.C."/>
            <person name="Su Q."/>
            <person name="Tallon L."/>
            <person name="Fraser C.M."/>
            <person name="Frutos R."/>
            <person name="Molina D.M."/>
            <person name="Krause P.J."/>
            <person name="Ben Mamoun C."/>
        </authorList>
    </citation>
    <scope>NUCLEOTIDE SEQUENCE [LARGE SCALE GENOMIC DNA]</scope>
    <source>
        <strain evidence="11 12">RI</strain>
    </source>
</reference>
<dbReference type="PRINTS" id="PR00193">
    <property type="entry name" value="MYOSINHEAVY"/>
</dbReference>
<feature type="region of interest" description="Actin-binding" evidence="9">
    <location>
        <begin position="658"/>
        <end position="680"/>
    </location>
</feature>